<keyword evidence="3" id="KW-0732">Signal</keyword>
<keyword evidence="6 10" id="KW-0472">Membrane</keyword>
<proteinExistence type="inferred from homology"/>
<evidence type="ECO:0000256" key="4">
    <source>
        <dbReference type="ARBA" id="ARBA00022824"/>
    </source>
</evidence>
<keyword evidence="5 10" id="KW-1133">Transmembrane helix</keyword>
<keyword evidence="2 10" id="KW-0812">Transmembrane</keyword>
<name>A0A1B7T8N9_9ASCO</name>
<evidence type="ECO:0000313" key="11">
    <source>
        <dbReference type="EMBL" id="OBA25083.1"/>
    </source>
</evidence>
<comment type="similarity">
    <text evidence="8">Belongs to the IRC22 family.</text>
</comment>
<keyword evidence="12" id="KW-1185">Reference proteome</keyword>
<dbReference type="GO" id="GO:0005789">
    <property type="term" value="C:endoplasmic reticulum membrane"/>
    <property type="evidence" value="ECO:0007669"/>
    <property type="project" value="UniProtKB-SubCell"/>
</dbReference>
<reference evidence="12" key="1">
    <citation type="journal article" date="2016" name="Proc. Natl. Acad. Sci. U.S.A.">
        <title>Comparative genomics of biotechnologically important yeasts.</title>
        <authorList>
            <person name="Riley R."/>
            <person name="Haridas S."/>
            <person name="Wolfe K.H."/>
            <person name="Lopes M.R."/>
            <person name="Hittinger C.T."/>
            <person name="Goeker M."/>
            <person name="Salamov A.A."/>
            <person name="Wisecaver J.H."/>
            <person name="Long T.M."/>
            <person name="Calvey C.H."/>
            <person name="Aerts A.L."/>
            <person name="Barry K.W."/>
            <person name="Choi C."/>
            <person name="Clum A."/>
            <person name="Coughlan A.Y."/>
            <person name="Deshpande S."/>
            <person name="Douglass A.P."/>
            <person name="Hanson S.J."/>
            <person name="Klenk H.-P."/>
            <person name="LaButti K.M."/>
            <person name="Lapidus A."/>
            <person name="Lindquist E.A."/>
            <person name="Lipzen A.M."/>
            <person name="Meier-Kolthoff J.P."/>
            <person name="Ohm R.A."/>
            <person name="Otillar R.P."/>
            <person name="Pangilinan J.L."/>
            <person name="Peng Y."/>
            <person name="Rokas A."/>
            <person name="Rosa C.A."/>
            <person name="Scheuner C."/>
            <person name="Sibirny A.A."/>
            <person name="Slot J.C."/>
            <person name="Stielow J.B."/>
            <person name="Sun H."/>
            <person name="Kurtzman C.P."/>
            <person name="Blackwell M."/>
            <person name="Grigoriev I.V."/>
            <person name="Jeffries T.W."/>
        </authorList>
    </citation>
    <scope>NUCLEOTIDE SEQUENCE [LARGE SCALE GENOMIC DNA]</scope>
    <source>
        <strain evidence="12">NRRL Y-1626</strain>
    </source>
</reference>
<feature type="non-terminal residue" evidence="11">
    <location>
        <position position="1"/>
    </location>
</feature>
<evidence type="ECO:0000313" key="12">
    <source>
        <dbReference type="Proteomes" id="UP000092321"/>
    </source>
</evidence>
<feature type="transmembrane region" description="Helical" evidence="10">
    <location>
        <begin position="132"/>
        <end position="152"/>
    </location>
</feature>
<dbReference type="Pfam" id="PF03896">
    <property type="entry name" value="TRAP_alpha"/>
    <property type="match status" value="1"/>
</dbReference>
<dbReference type="EMBL" id="LXPE01000250">
    <property type="protein sequence ID" value="OBA25083.1"/>
    <property type="molecule type" value="Genomic_DNA"/>
</dbReference>
<organism evidence="11 12">
    <name type="scientific">Hanseniaspora valbyensis NRRL Y-1626</name>
    <dbReference type="NCBI Taxonomy" id="766949"/>
    <lineage>
        <taxon>Eukaryota</taxon>
        <taxon>Fungi</taxon>
        <taxon>Dikarya</taxon>
        <taxon>Ascomycota</taxon>
        <taxon>Saccharomycotina</taxon>
        <taxon>Saccharomycetes</taxon>
        <taxon>Saccharomycodales</taxon>
        <taxon>Saccharomycodaceae</taxon>
        <taxon>Hanseniaspora</taxon>
    </lineage>
</organism>
<dbReference type="AlphaFoldDB" id="A0A1B7T8N9"/>
<sequence>SVNYTIDFSIFESQEGDGLQVPYKVKFDTITHINYTFVNNEDHNTTLIGLTGYVIDPDTQETVANLTQGRLNPVLVQPGANISFSQEFKLDIEEGFYYISPVIHAFIDGADQPMGVSVSPKAIDLLPGKMSFFNASFLSIVMTCGIMALSTYRSYQKANVNSGKNKPELKKLAKTAKINKDEWVPKEYKK</sequence>
<evidence type="ECO:0000256" key="6">
    <source>
        <dbReference type="ARBA" id="ARBA00023136"/>
    </source>
</evidence>
<protein>
    <recommendedName>
        <fullName evidence="9">Increased recombination centers protein 22</fullName>
    </recommendedName>
</protein>
<comment type="function">
    <text evidence="7">Is probably involved in a pathway contributing to genomic integrity.</text>
</comment>
<evidence type="ECO:0000256" key="3">
    <source>
        <dbReference type="ARBA" id="ARBA00022729"/>
    </source>
</evidence>
<dbReference type="Proteomes" id="UP000092321">
    <property type="component" value="Unassembled WGS sequence"/>
</dbReference>
<evidence type="ECO:0000256" key="10">
    <source>
        <dbReference type="SAM" id="Phobius"/>
    </source>
</evidence>
<gene>
    <name evidence="11" type="ORF">HANVADRAFT_14173</name>
</gene>
<accession>A0A1B7T8N9</accession>
<comment type="subcellular location">
    <subcellularLocation>
        <location evidence="1">Endoplasmic reticulum membrane</location>
        <topology evidence="1">Single-pass type I membrane protein</topology>
    </subcellularLocation>
</comment>
<keyword evidence="4" id="KW-0256">Endoplasmic reticulum</keyword>
<evidence type="ECO:0000256" key="1">
    <source>
        <dbReference type="ARBA" id="ARBA00004115"/>
    </source>
</evidence>
<evidence type="ECO:0000256" key="5">
    <source>
        <dbReference type="ARBA" id="ARBA00022989"/>
    </source>
</evidence>
<dbReference type="InterPro" id="IPR005595">
    <property type="entry name" value="TRAP_alpha"/>
</dbReference>
<evidence type="ECO:0000256" key="7">
    <source>
        <dbReference type="ARBA" id="ARBA00037565"/>
    </source>
</evidence>
<dbReference type="OrthoDB" id="1926781at2759"/>
<feature type="non-terminal residue" evidence="11">
    <location>
        <position position="190"/>
    </location>
</feature>
<comment type="caution">
    <text evidence="11">The sequence shown here is derived from an EMBL/GenBank/DDBJ whole genome shotgun (WGS) entry which is preliminary data.</text>
</comment>
<evidence type="ECO:0000256" key="9">
    <source>
        <dbReference type="ARBA" id="ARBA00040085"/>
    </source>
</evidence>
<evidence type="ECO:0000256" key="8">
    <source>
        <dbReference type="ARBA" id="ARBA00038311"/>
    </source>
</evidence>
<evidence type="ECO:0000256" key="2">
    <source>
        <dbReference type="ARBA" id="ARBA00022692"/>
    </source>
</evidence>